<dbReference type="Proteomes" id="UP001060215">
    <property type="component" value="Chromosome 1"/>
</dbReference>
<name>A0ACC0J1B0_9ERIC</name>
<sequence length="92" mass="10438">MCFVVFIIHLLGWDFVWMVLGKNISNFQKAKVQNMGKGIRGSKRSKRKRNGQNPYFGTCKALGGTCGYTSSKFWFWATPPHVRGDIFTSLTS</sequence>
<organism evidence="1 2">
    <name type="scientific">Camellia lanceoleosa</name>
    <dbReference type="NCBI Taxonomy" id="1840588"/>
    <lineage>
        <taxon>Eukaryota</taxon>
        <taxon>Viridiplantae</taxon>
        <taxon>Streptophyta</taxon>
        <taxon>Embryophyta</taxon>
        <taxon>Tracheophyta</taxon>
        <taxon>Spermatophyta</taxon>
        <taxon>Magnoliopsida</taxon>
        <taxon>eudicotyledons</taxon>
        <taxon>Gunneridae</taxon>
        <taxon>Pentapetalae</taxon>
        <taxon>asterids</taxon>
        <taxon>Ericales</taxon>
        <taxon>Theaceae</taxon>
        <taxon>Camellia</taxon>
    </lineage>
</organism>
<comment type="caution">
    <text evidence="1">The sequence shown here is derived from an EMBL/GenBank/DDBJ whole genome shotgun (WGS) entry which is preliminary data.</text>
</comment>
<protein>
    <submittedName>
        <fullName evidence="1">Uncharacterized protein</fullName>
    </submittedName>
</protein>
<dbReference type="EMBL" id="CM045758">
    <property type="protein sequence ID" value="KAI8030281.1"/>
    <property type="molecule type" value="Genomic_DNA"/>
</dbReference>
<reference evidence="1 2" key="1">
    <citation type="journal article" date="2022" name="Plant J.">
        <title>Chromosome-level genome of Camellia lanceoleosa provides a valuable resource for understanding genome evolution and self-incompatibility.</title>
        <authorList>
            <person name="Gong W."/>
            <person name="Xiao S."/>
            <person name="Wang L."/>
            <person name="Liao Z."/>
            <person name="Chang Y."/>
            <person name="Mo W."/>
            <person name="Hu G."/>
            <person name="Li W."/>
            <person name="Zhao G."/>
            <person name="Zhu H."/>
            <person name="Hu X."/>
            <person name="Ji K."/>
            <person name="Xiang X."/>
            <person name="Song Q."/>
            <person name="Yuan D."/>
            <person name="Jin S."/>
            <person name="Zhang L."/>
        </authorList>
    </citation>
    <scope>NUCLEOTIDE SEQUENCE [LARGE SCALE GENOMIC DNA]</scope>
    <source>
        <strain evidence="1">SQ_2022a</strain>
    </source>
</reference>
<accession>A0ACC0J1B0</accession>
<keyword evidence="2" id="KW-1185">Reference proteome</keyword>
<proteinExistence type="predicted"/>
<gene>
    <name evidence="1" type="ORF">LOK49_LG01G01096</name>
</gene>
<evidence type="ECO:0000313" key="2">
    <source>
        <dbReference type="Proteomes" id="UP001060215"/>
    </source>
</evidence>
<evidence type="ECO:0000313" key="1">
    <source>
        <dbReference type="EMBL" id="KAI8030281.1"/>
    </source>
</evidence>